<evidence type="ECO:0008006" key="4">
    <source>
        <dbReference type="Google" id="ProtNLM"/>
    </source>
</evidence>
<dbReference type="SUPFAM" id="SSF53850">
    <property type="entry name" value="Periplasmic binding protein-like II"/>
    <property type="match status" value="1"/>
</dbReference>
<dbReference type="Proteomes" id="UP000824081">
    <property type="component" value="Unassembled WGS sequence"/>
</dbReference>
<dbReference type="PROSITE" id="PS51257">
    <property type="entry name" value="PROKAR_LIPOPROTEIN"/>
    <property type="match status" value="1"/>
</dbReference>
<proteinExistence type="predicted"/>
<sequence length="337" mass="35047">MKKKTAVSLFSAAVFSLSAVSFMACAQGSDDVGAPEAVQVYMPDGAPALALAKLMNEGGTDAEYHVVDSSTIQVYVTGDAPAADVCVLPVNLASKLLGTGEEYQMLGTVTHGNLYMLSADAQTQYTTETLSALVGKTVGVVQLANVPGLTFKVILNANEIAWQELTNDSSPAADKVNLRAITPDQASPAGGMDCYVVPEPAASVKADKTSLEFVGDLQALYGGEAGYPQAVIVAKNTLIESDGEWLSGFLAELPAAAEWLTETEPATIVNAVSAHLTPGMTPSLSVENLSLTAIQHSGVRFESAASCKAEVNAFLEKLIAVNASAATVVSDAFYYQP</sequence>
<evidence type="ECO:0000313" key="3">
    <source>
        <dbReference type="Proteomes" id="UP000824081"/>
    </source>
</evidence>
<name>A0A9D1MED7_9FIRM</name>
<evidence type="ECO:0000256" key="1">
    <source>
        <dbReference type="SAM" id="SignalP"/>
    </source>
</evidence>
<gene>
    <name evidence="2" type="ORF">IAC57_02565</name>
</gene>
<keyword evidence="1" id="KW-0732">Signal</keyword>
<dbReference type="AlphaFoldDB" id="A0A9D1MED7"/>
<feature type="signal peptide" evidence="1">
    <location>
        <begin position="1"/>
        <end position="26"/>
    </location>
</feature>
<accession>A0A9D1MED7</accession>
<reference evidence="2" key="1">
    <citation type="submission" date="2020-10" db="EMBL/GenBank/DDBJ databases">
        <authorList>
            <person name="Gilroy R."/>
        </authorList>
    </citation>
    <scope>NUCLEOTIDE SEQUENCE</scope>
    <source>
        <strain evidence="2">11687</strain>
    </source>
</reference>
<dbReference type="Gene3D" id="3.40.190.10">
    <property type="entry name" value="Periplasmic binding protein-like II"/>
    <property type="match status" value="2"/>
</dbReference>
<protein>
    <recommendedName>
        <fullName evidence="4">SsuA/THI5-like domain-containing protein</fullName>
    </recommendedName>
</protein>
<comment type="caution">
    <text evidence="2">The sequence shown here is derived from an EMBL/GenBank/DDBJ whole genome shotgun (WGS) entry which is preliminary data.</text>
</comment>
<dbReference type="EMBL" id="DVMZ01000068">
    <property type="protein sequence ID" value="HIU58963.1"/>
    <property type="molecule type" value="Genomic_DNA"/>
</dbReference>
<feature type="chain" id="PRO_5039635776" description="SsuA/THI5-like domain-containing protein" evidence="1">
    <location>
        <begin position="27"/>
        <end position="337"/>
    </location>
</feature>
<evidence type="ECO:0000313" key="2">
    <source>
        <dbReference type="EMBL" id="HIU58963.1"/>
    </source>
</evidence>
<organism evidence="2 3">
    <name type="scientific">Candidatus Scatosoma pullistercoris</name>
    <dbReference type="NCBI Taxonomy" id="2840934"/>
    <lineage>
        <taxon>Bacteria</taxon>
        <taxon>Bacillati</taxon>
        <taxon>Bacillota</taxon>
        <taxon>Clostridia</taxon>
        <taxon>Candidatus Scatosoma</taxon>
    </lineage>
</organism>
<reference evidence="2" key="2">
    <citation type="journal article" date="2021" name="PeerJ">
        <title>Extensive microbial diversity within the chicken gut microbiome revealed by metagenomics and culture.</title>
        <authorList>
            <person name="Gilroy R."/>
            <person name="Ravi A."/>
            <person name="Getino M."/>
            <person name="Pursley I."/>
            <person name="Horton D.L."/>
            <person name="Alikhan N.F."/>
            <person name="Baker D."/>
            <person name="Gharbi K."/>
            <person name="Hall N."/>
            <person name="Watson M."/>
            <person name="Adriaenssens E.M."/>
            <person name="Foster-Nyarko E."/>
            <person name="Jarju S."/>
            <person name="Secka A."/>
            <person name="Antonio M."/>
            <person name="Oren A."/>
            <person name="Chaudhuri R.R."/>
            <person name="La Ragione R."/>
            <person name="Hildebrand F."/>
            <person name="Pallen M.J."/>
        </authorList>
    </citation>
    <scope>NUCLEOTIDE SEQUENCE</scope>
    <source>
        <strain evidence="2">11687</strain>
    </source>
</reference>